<keyword evidence="3" id="KW-1185">Reference proteome</keyword>
<feature type="transmembrane region" description="Helical" evidence="1">
    <location>
        <begin position="218"/>
        <end position="242"/>
    </location>
</feature>
<accession>A0ABZ1EH54</accession>
<evidence type="ECO:0000256" key="1">
    <source>
        <dbReference type="SAM" id="Phobius"/>
    </source>
</evidence>
<dbReference type="RefSeq" id="WP_091633538.1">
    <property type="nucleotide sequence ID" value="NZ_CP109071.1"/>
</dbReference>
<organism evidence="2 3">
    <name type="scientific">Micromonospora peucetia</name>
    <dbReference type="NCBI Taxonomy" id="47871"/>
    <lineage>
        <taxon>Bacteria</taxon>
        <taxon>Bacillati</taxon>
        <taxon>Actinomycetota</taxon>
        <taxon>Actinomycetes</taxon>
        <taxon>Micromonosporales</taxon>
        <taxon>Micromonosporaceae</taxon>
        <taxon>Micromonospora</taxon>
    </lineage>
</organism>
<proteinExistence type="predicted"/>
<dbReference type="InterPro" id="IPR034804">
    <property type="entry name" value="SQR/QFR_C/D"/>
</dbReference>
<keyword evidence="1" id="KW-1133">Transmembrane helix</keyword>
<dbReference type="InterPro" id="IPR011138">
    <property type="entry name" value="Cytochrome_b-558"/>
</dbReference>
<dbReference type="NCBIfam" id="TIGR02046">
    <property type="entry name" value="sdhC_b558_fam"/>
    <property type="match status" value="1"/>
</dbReference>
<dbReference type="SUPFAM" id="SSF81343">
    <property type="entry name" value="Fumarate reductase respiratory complex transmembrane subunits"/>
    <property type="match status" value="1"/>
</dbReference>
<dbReference type="Gene3D" id="1.20.1300.10">
    <property type="entry name" value="Fumarate reductase/succinate dehydrogenase, transmembrane subunit"/>
    <property type="match status" value="1"/>
</dbReference>
<evidence type="ECO:0000313" key="2">
    <source>
        <dbReference type="EMBL" id="WSA32960.1"/>
    </source>
</evidence>
<keyword evidence="1" id="KW-0472">Membrane</keyword>
<keyword evidence="1" id="KW-0812">Transmembrane</keyword>
<feature type="transmembrane region" description="Helical" evidence="1">
    <location>
        <begin position="126"/>
        <end position="147"/>
    </location>
</feature>
<feature type="transmembrane region" description="Helical" evidence="1">
    <location>
        <begin position="28"/>
        <end position="50"/>
    </location>
</feature>
<protein>
    <submittedName>
        <fullName evidence="2">Succinate dehydrogenase cytochrome b subunit</fullName>
    </submittedName>
</protein>
<feature type="transmembrane region" description="Helical" evidence="1">
    <location>
        <begin position="176"/>
        <end position="197"/>
    </location>
</feature>
<dbReference type="Proteomes" id="UP001334804">
    <property type="component" value="Chromosome"/>
</dbReference>
<dbReference type="CDD" id="cd03498">
    <property type="entry name" value="SQR_TypeB_2_TM"/>
    <property type="match status" value="1"/>
</dbReference>
<feature type="transmembrane region" description="Helical" evidence="1">
    <location>
        <begin position="81"/>
        <end position="106"/>
    </location>
</feature>
<dbReference type="EMBL" id="CP109071">
    <property type="protein sequence ID" value="WSA32960.1"/>
    <property type="molecule type" value="Genomic_DNA"/>
</dbReference>
<sequence>MHWTTESSAPSVDRVVVTQTRSPIRSSVGLKAVMAVTGIILVSFLIAHMLGNLKIFTGAASFEHYAHWLREIGAPLLPGTWFLWIMRIGLLVAVLGHIWAATTLAVRARAARPVRYAHRKKVRGSYAARTMRWGGVIILLFVIYHLLDLTTGTLNPVGDPSRPYANVVADFAPERWYVTLFYTLAIVTLGFHLRHGLFSALRSLGQQSPRGERRARAVALGFSVALCAGYLAVPFAVLTGLVS</sequence>
<evidence type="ECO:0000313" key="3">
    <source>
        <dbReference type="Proteomes" id="UP001334804"/>
    </source>
</evidence>
<gene>
    <name evidence="2" type="ORF">OIE14_02455</name>
</gene>
<name>A0ABZ1EH54_9ACTN</name>
<reference evidence="2 3" key="1">
    <citation type="submission" date="2022-10" db="EMBL/GenBank/DDBJ databases">
        <title>The complete genomes of actinobacterial strains from the NBC collection.</title>
        <authorList>
            <person name="Joergensen T.S."/>
            <person name="Alvarez Arevalo M."/>
            <person name="Sterndorff E.B."/>
            <person name="Faurdal D."/>
            <person name="Vuksanovic O."/>
            <person name="Mourched A.-S."/>
            <person name="Charusanti P."/>
            <person name="Shaw S."/>
            <person name="Blin K."/>
            <person name="Weber T."/>
        </authorList>
    </citation>
    <scope>NUCLEOTIDE SEQUENCE [LARGE SCALE GENOMIC DNA]</scope>
    <source>
        <strain evidence="2 3">NBC 01809</strain>
    </source>
</reference>